<feature type="region of interest" description="Disordered" evidence="1">
    <location>
        <begin position="66"/>
        <end position="121"/>
    </location>
</feature>
<protein>
    <submittedName>
        <fullName evidence="2">Uncharacterized protein</fullName>
    </submittedName>
</protein>
<proteinExistence type="predicted"/>
<dbReference type="AlphaFoldDB" id="A0A4X1TPE1"/>
<feature type="compositionally biased region" description="Pro residues" evidence="1">
    <location>
        <begin position="95"/>
        <end position="108"/>
    </location>
</feature>
<feature type="compositionally biased region" description="Basic and acidic residues" evidence="1">
    <location>
        <begin position="1"/>
        <end position="10"/>
    </location>
</feature>
<reference evidence="2" key="2">
    <citation type="submission" date="2025-08" db="UniProtKB">
        <authorList>
            <consortium name="Ensembl"/>
        </authorList>
    </citation>
    <scope>IDENTIFICATION</scope>
</reference>
<dbReference type="Ensembl" id="ENSSSCT00070022855.1">
    <property type="protein sequence ID" value="ENSSSCP00070018900.1"/>
    <property type="gene ID" value="ENSSSCG00070011719.1"/>
</dbReference>
<name>A0A4X1TPE1_PIG</name>
<feature type="region of interest" description="Disordered" evidence="1">
    <location>
        <begin position="1"/>
        <end position="31"/>
    </location>
</feature>
<accession>A0A4X1TPE1</accession>
<feature type="compositionally biased region" description="Basic and acidic residues" evidence="1">
    <location>
        <begin position="85"/>
        <end position="94"/>
    </location>
</feature>
<evidence type="ECO:0000313" key="2">
    <source>
        <dbReference type="Ensembl" id="ENSSSCP00070018900.1"/>
    </source>
</evidence>
<dbReference type="Proteomes" id="UP000314985">
    <property type="component" value="Chromosome 7"/>
</dbReference>
<sequence>MSSIPRELRRNGIGSDSLTPGHVGPLHGRRPHSAATCLALRLPHSLLLVFRGRRRRCVEAPALKFAARRAGAEEEARGSGLAGRPEARGRRRADPPPAAAGPAPPLPPAGLLGAAAGAGGA</sequence>
<evidence type="ECO:0000313" key="3">
    <source>
        <dbReference type="Proteomes" id="UP000314985"/>
    </source>
</evidence>
<evidence type="ECO:0000256" key="1">
    <source>
        <dbReference type="SAM" id="MobiDB-lite"/>
    </source>
</evidence>
<organism evidence="2 3">
    <name type="scientific">Sus scrofa</name>
    <name type="common">Pig</name>
    <dbReference type="NCBI Taxonomy" id="9823"/>
    <lineage>
        <taxon>Eukaryota</taxon>
        <taxon>Metazoa</taxon>
        <taxon>Chordata</taxon>
        <taxon>Craniata</taxon>
        <taxon>Vertebrata</taxon>
        <taxon>Euteleostomi</taxon>
        <taxon>Mammalia</taxon>
        <taxon>Eutheria</taxon>
        <taxon>Laurasiatheria</taxon>
        <taxon>Artiodactyla</taxon>
        <taxon>Suina</taxon>
        <taxon>Suidae</taxon>
        <taxon>Sus</taxon>
    </lineage>
</organism>
<reference evidence="2 3" key="1">
    <citation type="submission" date="2017-08" db="EMBL/GenBank/DDBJ databases">
        <title>USMARCv1.0.</title>
        <authorList>
            <person name="Hannum G.I."/>
            <person name="Koren S."/>
            <person name="Schroeder S.G."/>
            <person name="Chin S.C."/>
            <person name="Nonneman D.J."/>
            <person name="Becker S.A."/>
            <person name="Rosen B.D."/>
            <person name="Bickhart D.M."/>
            <person name="Putnam N.H."/>
            <person name="Green R.E."/>
            <person name="Tuggle C.K."/>
            <person name="Liu H."/>
            <person name="Rohrer G.A."/>
            <person name="Warr A."/>
            <person name="Hall R."/>
            <person name="Kim K."/>
            <person name="Hume D.A."/>
            <person name="Talbot R."/>
            <person name="Chow W."/>
            <person name="Howe K."/>
            <person name="Schwartz A.S."/>
            <person name="Watson M."/>
            <person name="Archibald A.L."/>
            <person name="Phillippy A.M."/>
            <person name="Smith T.P.L."/>
        </authorList>
    </citation>
    <scope>NUCLEOTIDE SEQUENCE [LARGE SCALE GENOMIC DNA]</scope>
</reference>